<evidence type="ECO:0000313" key="3">
    <source>
        <dbReference type="Proteomes" id="UP000753724"/>
    </source>
</evidence>
<gene>
    <name evidence="2" type="ORF">GTZ99_12940</name>
</gene>
<name>A0ABW9XFX6_9SPHN</name>
<organism evidence="2 3">
    <name type="scientific">Novosphingobium ovatum</name>
    <dbReference type="NCBI Taxonomy" id="1908523"/>
    <lineage>
        <taxon>Bacteria</taxon>
        <taxon>Pseudomonadati</taxon>
        <taxon>Pseudomonadota</taxon>
        <taxon>Alphaproteobacteria</taxon>
        <taxon>Sphingomonadales</taxon>
        <taxon>Sphingomonadaceae</taxon>
        <taxon>Novosphingobium</taxon>
    </lineage>
</organism>
<feature type="transmembrane region" description="Helical" evidence="1">
    <location>
        <begin position="45"/>
        <end position="62"/>
    </location>
</feature>
<sequence length="125" mass="13947">MSQTPHPTIAPKWLFLLIAAGLFATLMALLPHPPEMPSDRLGDKFNHMGAFATLAVLSRLAFPTAGRWRIVERLSFFGALIEVFQAIPELHRDCQWSDWVADTLAAGVAVVLAEAALRWWRARRG</sequence>
<proteinExistence type="predicted"/>
<protein>
    <recommendedName>
        <fullName evidence="4">VanZ family protein</fullName>
    </recommendedName>
</protein>
<keyword evidence="1" id="KW-0812">Transmembrane</keyword>
<keyword evidence="1" id="KW-0472">Membrane</keyword>
<keyword evidence="1" id="KW-1133">Transmembrane helix</keyword>
<feature type="transmembrane region" description="Helical" evidence="1">
    <location>
        <begin position="12"/>
        <end position="30"/>
    </location>
</feature>
<dbReference type="Proteomes" id="UP000753724">
    <property type="component" value="Unassembled WGS sequence"/>
</dbReference>
<reference evidence="3" key="1">
    <citation type="submission" date="2020-01" db="EMBL/GenBank/DDBJ databases">
        <title>Sphingomonas sp. strain CSW-10.</title>
        <authorList>
            <person name="Chen W.-M."/>
        </authorList>
    </citation>
    <scope>NUCLEOTIDE SEQUENCE [LARGE SCALE GENOMIC DNA]</scope>
    <source>
        <strain evidence="3">FSY-8</strain>
    </source>
</reference>
<evidence type="ECO:0000256" key="1">
    <source>
        <dbReference type="SAM" id="Phobius"/>
    </source>
</evidence>
<evidence type="ECO:0000313" key="2">
    <source>
        <dbReference type="EMBL" id="NBC37455.1"/>
    </source>
</evidence>
<dbReference type="RefSeq" id="WP_161719537.1">
    <property type="nucleotide sequence ID" value="NZ_JAAAPO010000005.1"/>
</dbReference>
<dbReference type="EMBL" id="JAAAPO010000005">
    <property type="protein sequence ID" value="NBC37455.1"/>
    <property type="molecule type" value="Genomic_DNA"/>
</dbReference>
<accession>A0ABW9XFX6</accession>
<evidence type="ECO:0008006" key="4">
    <source>
        <dbReference type="Google" id="ProtNLM"/>
    </source>
</evidence>
<comment type="caution">
    <text evidence="2">The sequence shown here is derived from an EMBL/GenBank/DDBJ whole genome shotgun (WGS) entry which is preliminary data.</text>
</comment>
<keyword evidence="3" id="KW-1185">Reference proteome</keyword>